<keyword evidence="1" id="KW-0472">Membrane</keyword>
<dbReference type="Proteomes" id="UP001153555">
    <property type="component" value="Unassembled WGS sequence"/>
</dbReference>
<feature type="transmembrane region" description="Helical" evidence="1">
    <location>
        <begin position="12"/>
        <end position="33"/>
    </location>
</feature>
<dbReference type="PANTHER" id="PTHR47258:SF1">
    <property type="entry name" value="E3 UBIQUITIN-PROTEIN LIGASE XERICO-RELATED"/>
    <property type="match status" value="1"/>
</dbReference>
<evidence type="ECO:0000313" key="2">
    <source>
        <dbReference type="EMBL" id="CAA0836950.1"/>
    </source>
</evidence>
<name>A0A9N7RQ67_STRHE</name>
<evidence type="ECO:0000256" key="1">
    <source>
        <dbReference type="SAM" id="Phobius"/>
    </source>
</evidence>
<dbReference type="AlphaFoldDB" id="A0A9N7RQ67"/>
<proteinExistence type="predicted"/>
<reference evidence="2" key="1">
    <citation type="submission" date="2019-12" db="EMBL/GenBank/DDBJ databases">
        <authorList>
            <person name="Scholes J."/>
        </authorList>
    </citation>
    <scope>NUCLEOTIDE SEQUENCE</scope>
</reference>
<dbReference type="OrthoDB" id="8062037at2759"/>
<sequence>MAISSYPTPAEAGILCLILANTAMSISAVKELFRSILSMMGIHISSWDELSVEPPDLIEFRLSPSECYMDEFRRRTLALGKVNRVFA</sequence>
<gene>
    <name evidence="2" type="ORF">SHERM_03977</name>
</gene>
<comment type="caution">
    <text evidence="2">The sequence shown here is derived from an EMBL/GenBank/DDBJ whole genome shotgun (WGS) entry which is preliminary data.</text>
</comment>
<keyword evidence="3" id="KW-1185">Reference proteome</keyword>
<organism evidence="2 3">
    <name type="scientific">Striga hermonthica</name>
    <name type="common">Purple witchweed</name>
    <name type="synonym">Buchnera hermonthica</name>
    <dbReference type="NCBI Taxonomy" id="68872"/>
    <lineage>
        <taxon>Eukaryota</taxon>
        <taxon>Viridiplantae</taxon>
        <taxon>Streptophyta</taxon>
        <taxon>Embryophyta</taxon>
        <taxon>Tracheophyta</taxon>
        <taxon>Spermatophyta</taxon>
        <taxon>Magnoliopsida</taxon>
        <taxon>eudicotyledons</taxon>
        <taxon>Gunneridae</taxon>
        <taxon>Pentapetalae</taxon>
        <taxon>asterids</taxon>
        <taxon>lamiids</taxon>
        <taxon>Lamiales</taxon>
        <taxon>Orobanchaceae</taxon>
        <taxon>Buchnereae</taxon>
        <taxon>Striga</taxon>
    </lineage>
</organism>
<protein>
    <submittedName>
        <fullName evidence="2">Probable E3 ubiquitin-protein ligase XERICO</fullName>
    </submittedName>
</protein>
<evidence type="ECO:0000313" key="3">
    <source>
        <dbReference type="Proteomes" id="UP001153555"/>
    </source>
</evidence>
<dbReference type="EMBL" id="CACSLK010030184">
    <property type="protein sequence ID" value="CAA0836950.1"/>
    <property type="molecule type" value="Genomic_DNA"/>
</dbReference>
<keyword evidence="1" id="KW-0812">Transmembrane</keyword>
<dbReference type="PANTHER" id="PTHR47258">
    <property type="match status" value="1"/>
</dbReference>
<dbReference type="InterPro" id="IPR044249">
    <property type="entry name" value="XERICO-like"/>
</dbReference>
<accession>A0A9N7RQ67</accession>
<keyword evidence="1" id="KW-1133">Transmembrane helix</keyword>